<evidence type="ECO:0000256" key="9">
    <source>
        <dbReference type="PROSITE-ProRule" id="PRU00042"/>
    </source>
</evidence>
<name>A0AAV2QQU0_MEGNR</name>
<evidence type="ECO:0000256" key="8">
    <source>
        <dbReference type="ARBA" id="ARBA00023242"/>
    </source>
</evidence>
<feature type="region of interest" description="Disordered" evidence="10">
    <location>
        <begin position="105"/>
        <end position="131"/>
    </location>
</feature>
<dbReference type="PANTHER" id="PTHR24399">
    <property type="entry name" value="ZINC FINGER AND BTB DOMAIN-CONTAINING"/>
    <property type="match status" value="1"/>
</dbReference>
<evidence type="ECO:0000256" key="4">
    <source>
        <dbReference type="ARBA" id="ARBA00022771"/>
    </source>
</evidence>
<evidence type="ECO:0000256" key="3">
    <source>
        <dbReference type="ARBA" id="ARBA00022737"/>
    </source>
</evidence>
<evidence type="ECO:0000256" key="5">
    <source>
        <dbReference type="ARBA" id="ARBA00022833"/>
    </source>
</evidence>
<dbReference type="InterPro" id="IPR013087">
    <property type="entry name" value="Znf_C2H2_type"/>
</dbReference>
<feature type="domain" description="C2H2-type" evidence="11">
    <location>
        <begin position="532"/>
        <end position="554"/>
    </location>
</feature>
<dbReference type="Gene3D" id="3.30.160.60">
    <property type="entry name" value="Classic Zinc Finger"/>
    <property type="match status" value="7"/>
</dbReference>
<comment type="caution">
    <text evidence="12">The sequence shown here is derived from an EMBL/GenBank/DDBJ whole genome shotgun (WGS) entry which is preliminary data.</text>
</comment>
<evidence type="ECO:0000256" key="2">
    <source>
        <dbReference type="ARBA" id="ARBA00022723"/>
    </source>
</evidence>
<feature type="non-terminal residue" evidence="12">
    <location>
        <position position="591"/>
    </location>
</feature>
<keyword evidence="13" id="KW-1185">Reference proteome</keyword>
<evidence type="ECO:0000256" key="10">
    <source>
        <dbReference type="SAM" id="MobiDB-lite"/>
    </source>
</evidence>
<dbReference type="GO" id="GO:0001817">
    <property type="term" value="P:regulation of cytokine production"/>
    <property type="evidence" value="ECO:0007669"/>
    <property type="project" value="TreeGrafter"/>
</dbReference>
<dbReference type="AlphaFoldDB" id="A0AAV2QQU0"/>
<feature type="domain" description="C2H2-type" evidence="11">
    <location>
        <begin position="437"/>
        <end position="464"/>
    </location>
</feature>
<feature type="domain" description="C2H2-type" evidence="11">
    <location>
        <begin position="409"/>
        <end position="436"/>
    </location>
</feature>
<dbReference type="Pfam" id="PF00096">
    <property type="entry name" value="zf-C2H2"/>
    <property type="match status" value="8"/>
</dbReference>
<keyword evidence="3" id="KW-0677">Repeat</keyword>
<reference evidence="12 13" key="1">
    <citation type="submission" date="2024-05" db="EMBL/GenBank/DDBJ databases">
        <authorList>
            <person name="Wallberg A."/>
        </authorList>
    </citation>
    <scope>NUCLEOTIDE SEQUENCE [LARGE SCALE GENOMIC DNA]</scope>
</reference>
<evidence type="ECO:0000256" key="1">
    <source>
        <dbReference type="ARBA" id="ARBA00004123"/>
    </source>
</evidence>
<dbReference type="GO" id="GO:0001227">
    <property type="term" value="F:DNA-binding transcription repressor activity, RNA polymerase II-specific"/>
    <property type="evidence" value="ECO:0007669"/>
    <property type="project" value="TreeGrafter"/>
</dbReference>
<proteinExistence type="predicted"/>
<comment type="subcellular location">
    <subcellularLocation>
        <location evidence="1">Nucleus</location>
    </subcellularLocation>
</comment>
<feature type="compositionally biased region" description="Low complexity" evidence="10">
    <location>
        <begin position="105"/>
        <end position="120"/>
    </location>
</feature>
<dbReference type="PANTHER" id="PTHR24399:SF23">
    <property type="entry name" value="C2H2-TYPE DOMAIN-CONTAINING PROTEIN"/>
    <property type="match status" value="1"/>
</dbReference>
<feature type="domain" description="C2H2-type" evidence="11">
    <location>
        <begin position="340"/>
        <end position="368"/>
    </location>
</feature>
<evidence type="ECO:0000259" key="11">
    <source>
        <dbReference type="PROSITE" id="PS50157"/>
    </source>
</evidence>
<dbReference type="FunFam" id="3.30.160.60:FF:000557">
    <property type="entry name" value="zinc finger and SCAN domain-containing protein 29"/>
    <property type="match status" value="1"/>
</dbReference>
<dbReference type="FunFam" id="3.30.160.60:FF:000912">
    <property type="entry name" value="Zinc finger protein 660"/>
    <property type="match status" value="1"/>
</dbReference>
<keyword evidence="6" id="KW-0805">Transcription regulation</keyword>
<dbReference type="FunFam" id="3.30.160.60:FF:000100">
    <property type="entry name" value="Zinc finger 45-like"/>
    <property type="match status" value="1"/>
</dbReference>
<accession>A0AAV2QQU0</accession>
<evidence type="ECO:0000256" key="6">
    <source>
        <dbReference type="ARBA" id="ARBA00023015"/>
    </source>
</evidence>
<feature type="domain" description="C2H2-type" evidence="11">
    <location>
        <begin position="493"/>
        <end position="520"/>
    </location>
</feature>
<dbReference type="FunFam" id="3.30.160.60:FF:001158">
    <property type="entry name" value="zinc finger protein 22"/>
    <property type="match status" value="1"/>
</dbReference>
<keyword evidence="8" id="KW-0539">Nucleus</keyword>
<feature type="domain" description="C2H2-type" evidence="11">
    <location>
        <begin position="380"/>
        <end position="408"/>
    </location>
</feature>
<gene>
    <name evidence="12" type="ORF">MNOR_LOCUS15966</name>
</gene>
<dbReference type="PROSITE" id="PS00028">
    <property type="entry name" value="ZINC_FINGER_C2H2_1"/>
    <property type="match status" value="8"/>
</dbReference>
<dbReference type="InterPro" id="IPR036236">
    <property type="entry name" value="Znf_C2H2_sf"/>
</dbReference>
<feature type="domain" description="C2H2-type" evidence="11">
    <location>
        <begin position="309"/>
        <end position="336"/>
    </location>
</feature>
<dbReference type="EMBL" id="CAXKWB010010243">
    <property type="protein sequence ID" value="CAL4097334.1"/>
    <property type="molecule type" value="Genomic_DNA"/>
</dbReference>
<organism evidence="12 13">
    <name type="scientific">Meganyctiphanes norvegica</name>
    <name type="common">Northern krill</name>
    <name type="synonym">Thysanopoda norvegica</name>
    <dbReference type="NCBI Taxonomy" id="48144"/>
    <lineage>
        <taxon>Eukaryota</taxon>
        <taxon>Metazoa</taxon>
        <taxon>Ecdysozoa</taxon>
        <taxon>Arthropoda</taxon>
        <taxon>Crustacea</taxon>
        <taxon>Multicrustacea</taxon>
        <taxon>Malacostraca</taxon>
        <taxon>Eumalacostraca</taxon>
        <taxon>Eucarida</taxon>
        <taxon>Euphausiacea</taxon>
        <taxon>Euphausiidae</taxon>
        <taxon>Meganyctiphanes</taxon>
    </lineage>
</organism>
<feature type="domain" description="C2H2-type" evidence="11">
    <location>
        <begin position="281"/>
        <end position="303"/>
    </location>
</feature>
<evidence type="ECO:0000313" key="13">
    <source>
        <dbReference type="Proteomes" id="UP001497623"/>
    </source>
</evidence>
<dbReference type="PROSITE" id="PS50157">
    <property type="entry name" value="ZINC_FINGER_C2H2_2"/>
    <property type="match status" value="9"/>
</dbReference>
<protein>
    <recommendedName>
        <fullName evidence="11">C2H2-type domain-containing protein</fullName>
    </recommendedName>
</protein>
<dbReference type="SMART" id="SM00355">
    <property type="entry name" value="ZnF_C2H2"/>
    <property type="match status" value="10"/>
</dbReference>
<dbReference type="GO" id="GO:0005654">
    <property type="term" value="C:nucleoplasm"/>
    <property type="evidence" value="ECO:0007669"/>
    <property type="project" value="TreeGrafter"/>
</dbReference>
<keyword evidence="4 9" id="KW-0863">Zinc-finger</keyword>
<sequence length="591" mass="64001">MLHSTQNMFDDNLWGLDHGAMAVVGCGELVGVGGGELSYLDDGSFHGVTFVDTPPNSLSDSSHHAVLSADLTVCQYILPQDVAVSGFEEVVEEVELGCWDNLNKSSSSSSLSHDSGIGSDPTDPNGEPSPDVFLTLIEETVTPASLLTASPSQDGGGEVIVERIYEMKDDLCFNEATTVDADIKDEPSEDMDDEEMDEQIEEHTLTMQMMKCDGEETEDSETTETAATVEHEVLEFTSEGEVITTVSGGMTTPLTPPLVAGVTAGTVLAAGAGGTVRVVAYHCSDCKTNFTQESDFRDHMQEHLIKLQNSCALCSTEFSSKSELQEHIKDHFTKNSTSSHKCSICSENFVTKSGLKRHKKQLHSGNSVVVINTNTSGEGNKCSVCLEAFSDKTALRQHVAQQHATRKPFTCQECGATFTQNGSLQVHLRRHRGEKPFSCQLCGNSFTRAHSLKVHMKTHTGEKPYACEYCGACFVTSSHLTVHRRTHTGERPYSCGDCGATFITTSHLNVHRRVHTGTNSVSGSSGSSSNSVSCGQCSSTFKDASALRSHRRTHHRNGHNASSLQSLTCKVCHKQFSNHSQLGKHLVHECA</sequence>
<dbReference type="SUPFAM" id="SSF57667">
    <property type="entry name" value="beta-beta-alpha zinc fingers"/>
    <property type="match status" value="6"/>
</dbReference>
<dbReference type="GO" id="GO:0002682">
    <property type="term" value="P:regulation of immune system process"/>
    <property type="evidence" value="ECO:0007669"/>
    <property type="project" value="TreeGrafter"/>
</dbReference>
<evidence type="ECO:0000313" key="12">
    <source>
        <dbReference type="EMBL" id="CAL4097334.1"/>
    </source>
</evidence>
<dbReference type="Proteomes" id="UP001497623">
    <property type="component" value="Unassembled WGS sequence"/>
</dbReference>
<dbReference type="GO" id="GO:0008270">
    <property type="term" value="F:zinc ion binding"/>
    <property type="evidence" value="ECO:0007669"/>
    <property type="project" value="UniProtKB-KW"/>
</dbReference>
<keyword evidence="5" id="KW-0862">Zinc</keyword>
<keyword evidence="2" id="KW-0479">Metal-binding</keyword>
<feature type="domain" description="C2H2-type" evidence="11">
    <location>
        <begin position="465"/>
        <end position="492"/>
    </location>
</feature>
<keyword evidence="7" id="KW-0804">Transcription</keyword>
<dbReference type="GO" id="GO:0000978">
    <property type="term" value="F:RNA polymerase II cis-regulatory region sequence-specific DNA binding"/>
    <property type="evidence" value="ECO:0007669"/>
    <property type="project" value="TreeGrafter"/>
</dbReference>
<evidence type="ECO:0000256" key="7">
    <source>
        <dbReference type="ARBA" id="ARBA00023163"/>
    </source>
</evidence>